<name>A0AA88YXC6_BURCE</name>
<comment type="caution">
    <text evidence="1">The sequence shown here is derived from an EMBL/GenBank/DDBJ whole genome shotgun (WGS) entry which is preliminary data.</text>
</comment>
<dbReference type="AlphaFoldDB" id="A0AA88YXC6"/>
<dbReference type="Proteomes" id="UP000029575">
    <property type="component" value="Unassembled WGS sequence"/>
</dbReference>
<gene>
    <name evidence="1" type="ORF">DM43_1114</name>
</gene>
<proteinExistence type="predicted"/>
<dbReference type="SUPFAM" id="SSF81901">
    <property type="entry name" value="HCP-like"/>
    <property type="match status" value="1"/>
</dbReference>
<accession>A0AA88YXC6</accession>
<dbReference type="InterPro" id="IPR006597">
    <property type="entry name" value="Sel1-like"/>
</dbReference>
<dbReference type="InterPro" id="IPR050767">
    <property type="entry name" value="Sel1_AlgK"/>
</dbReference>
<dbReference type="PANTHER" id="PTHR11102:SF160">
    <property type="entry name" value="ERAD-ASSOCIATED E3 UBIQUITIN-PROTEIN LIGASE COMPONENT HRD3"/>
    <property type="match status" value="1"/>
</dbReference>
<dbReference type="Gene3D" id="1.25.40.10">
    <property type="entry name" value="Tetratricopeptide repeat domain"/>
    <property type="match status" value="1"/>
</dbReference>
<sequence>MTQSDTEAFKWYRLAAEQGDANAQNNLGLMYENGQGVRKDDAEAARWYRLAAAQGAATSLFRLGVQYYAGSGVASDPIAANALLSLAAAAGETRAQQYLDRGAKLTAPADIEKAARLRAAMSRPGNLLDALDRHEETAQRGDGG</sequence>
<organism evidence="1 2">
    <name type="scientific">Burkholderia cepacia</name>
    <name type="common">Pseudomonas cepacia</name>
    <dbReference type="NCBI Taxonomy" id="292"/>
    <lineage>
        <taxon>Bacteria</taxon>
        <taxon>Pseudomonadati</taxon>
        <taxon>Pseudomonadota</taxon>
        <taxon>Betaproteobacteria</taxon>
        <taxon>Burkholderiales</taxon>
        <taxon>Burkholderiaceae</taxon>
        <taxon>Burkholderia</taxon>
        <taxon>Burkholderia cepacia complex</taxon>
    </lineage>
</organism>
<evidence type="ECO:0000313" key="2">
    <source>
        <dbReference type="Proteomes" id="UP000029575"/>
    </source>
</evidence>
<protein>
    <submittedName>
        <fullName evidence="1">Sel1 repeat family protein</fullName>
    </submittedName>
</protein>
<dbReference type="SMART" id="SM00671">
    <property type="entry name" value="SEL1"/>
    <property type="match status" value="2"/>
</dbReference>
<dbReference type="EMBL" id="JPGD01000006">
    <property type="protein sequence ID" value="KGB92594.1"/>
    <property type="molecule type" value="Genomic_DNA"/>
</dbReference>
<dbReference type="InterPro" id="IPR011990">
    <property type="entry name" value="TPR-like_helical_dom_sf"/>
</dbReference>
<dbReference type="PANTHER" id="PTHR11102">
    <property type="entry name" value="SEL-1-LIKE PROTEIN"/>
    <property type="match status" value="1"/>
</dbReference>
<dbReference type="RefSeq" id="WP_230624794.1">
    <property type="nucleotide sequence ID" value="NZ_KN150853.1"/>
</dbReference>
<evidence type="ECO:0000313" key="1">
    <source>
        <dbReference type="EMBL" id="KGB92594.1"/>
    </source>
</evidence>
<dbReference type="Pfam" id="PF08238">
    <property type="entry name" value="Sel1"/>
    <property type="match status" value="3"/>
</dbReference>
<reference evidence="1 2" key="1">
    <citation type="submission" date="2014-06" db="EMBL/GenBank/DDBJ databases">
        <authorList>
            <person name="Bishop-Lilly K.A."/>
            <person name="Broomall S.M."/>
            <person name="Chain P.S."/>
            <person name="Chertkov O."/>
            <person name="Coyne S.R."/>
            <person name="Daligault H.E."/>
            <person name="Davenport K.W."/>
            <person name="Erkkila T."/>
            <person name="Frey K.G."/>
            <person name="Gibbons H.S."/>
            <person name="Gu W."/>
            <person name="Jaissle J."/>
            <person name="Johnson S.L."/>
            <person name="Koroleva G.I."/>
            <person name="Ladner J.T."/>
            <person name="Lo C.-C."/>
            <person name="Minogue T.D."/>
            <person name="Munk C."/>
            <person name="Palacios G.F."/>
            <person name="Redden C.L."/>
            <person name="Rosenzweig C.N."/>
            <person name="Scholz M.B."/>
            <person name="Teshima H."/>
            <person name="Xu Y."/>
        </authorList>
    </citation>
    <scope>NUCLEOTIDE SEQUENCE [LARGE SCALE GENOMIC DNA]</scope>
    <source>
        <strain evidence="1 2">DWS 37UF10B-2</strain>
    </source>
</reference>